<evidence type="ECO:0000313" key="1">
    <source>
        <dbReference type="EMBL" id="EHK53510.1"/>
    </source>
</evidence>
<dbReference type="PATRIC" id="fig|1107882.3.peg.5761"/>
<keyword evidence="2" id="KW-1185">Reference proteome</keyword>
<name>H0I0G4_9HYPH</name>
<gene>
    <name evidence="1" type="ORF">MAXJ12_29757</name>
</gene>
<proteinExistence type="predicted"/>
<protein>
    <submittedName>
        <fullName evidence="1">Uncharacterized protein</fullName>
    </submittedName>
</protein>
<dbReference type="EMBL" id="AHAM01000265">
    <property type="protein sequence ID" value="EHK53510.1"/>
    <property type="molecule type" value="Genomic_DNA"/>
</dbReference>
<dbReference type="AlphaFoldDB" id="H0I0G4"/>
<dbReference type="RefSeq" id="WP_008839521.1">
    <property type="nucleotide sequence ID" value="NZ_AHAM01000265.1"/>
</dbReference>
<sequence length="56" mass="6246">MRSNYSAARAHLERAYDHLRGNDETSRQAREALDLLIEALAVAEHSRRPVEVVGSG</sequence>
<dbReference type="Proteomes" id="UP000003250">
    <property type="component" value="Unassembled WGS sequence"/>
</dbReference>
<accession>H0I0G4</accession>
<reference evidence="1 2" key="1">
    <citation type="journal article" date="2012" name="J. Bacteriol.">
        <title>Draft Genome Sequence of Mesorhizobium alhagi CCNWXJ12-2T, a Novel Salt-Resistant Species Isolated from the Desert of Northwestern China.</title>
        <authorList>
            <person name="Zhou M."/>
            <person name="Chen W."/>
            <person name="Chen H."/>
            <person name="Wei G."/>
        </authorList>
    </citation>
    <scope>NUCLEOTIDE SEQUENCE [LARGE SCALE GENOMIC DNA]</scope>
    <source>
        <strain evidence="1 2">CCNWXJ12-2</strain>
    </source>
</reference>
<evidence type="ECO:0000313" key="2">
    <source>
        <dbReference type="Proteomes" id="UP000003250"/>
    </source>
</evidence>
<organism evidence="1 2">
    <name type="scientific">Mesorhizobium alhagi CCNWXJ12-2</name>
    <dbReference type="NCBI Taxonomy" id="1107882"/>
    <lineage>
        <taxon>Bacteria</taxon>
        <taxon>Pseudomonadati</taxon>
        <taxon>Pseudomonadota</taxon>
        <taxon>Alphaproteobacteria</taxon>
        <taxon>Hyphomicrobiales</taxon>
        <taxon>Phyllobacteriaceae</taxon>
        <taxon>Allomesorhizobium</taxon>
    </lineage>
</organism>